<comment type="catalytic activity">
    <reaction evidence="10">
        <text>a 6-O-methyl-2'-deoxyguanosine in DNA + L-cysteinyl-[protein] = S-methyl-L-cysteinyl-[protein] + a 2'-deoxyguanosine in DNA</text>
        <dbReference type="Rhea" id="RHEA:24000"/>
        <dbReference type="Rhea" id="RHEA-COMP:10131"/>
        <dbReference type="Rhea" id="RHEA-COMP:10132"/>
        <dbReference type="Rhea" id="RHEA-COMP:11367"/>
        <dbReference type="Rhea" id="RHEA-COMP:11368"/>
        <dbReference type="ChEBI" id="CHEBI:29950"/>
        <dbReference type="ChEBI" id="CHEBI:82612"/>
        <dbReference type="ChEBI" id="CHEBI:85445"/>
        <dbReference type="ChEBI" id="CHEBI:85448"/>
        <dbReference type="EC" id="2.1.1.63"/>
    </reaction>
</comment>
<feature type="compositionally biased region" description="Basic and acidic residues" evidence="11">
    <location>
        <begin position="303"/>
        <end position="312"/>
    </location>
</feature>
<keyword evidence="4 13" id="KW-0489">Methyltransferase</keyword>
<dbReference type="PANTHER" id="PTHR10815:SF14">
    <property type="entry name" value="BIFUNCTIONAL TRANSCRIPTIONAL ACTIVATOR_DNA REPAIR ENZYME ADA"/>
    <property type="match status" value="1"/>
</dbReference>
<dbReference type="GO" id="GO:0032259">
    <property type="term" value="P:methylation"/>
    <property type="evidence" value="ECO:0007669"/>
    <property type="project" value="UniProtKB-KW"/>
</dbReference>
<dbReference type="GO" id="GO:0003908">
    <property type="term" value="F:methylated-DNA-[protein]-cysteine S-methyltransferase activity"/>
    <property type="evidence" value="ECO:0007669"/>
    <property type="project" value="UniProtKB-EC"/>
</dbReference>
<comment type="similarity">
    <text evidence="2">Belongs to the MGMT family.</text>
</comment>
<evidence type="ECO:0000256" key="4">
    <source>
        <dbReference type="ARBA" id="ARBA00022603"/>
    </source>
</evidence>
<dbReference type="Gene3D" id="3.30.160.70">
    <property type="entry name" value="Methylated DNA-protein cysteine methyltransferase domain"/>
    <property type="match status" value="1"/>
</dbReference>
<keyword evidence="14" id="KW-1185">Reference proteome</keyword>
<keyword evidence="7" id="KW-0805">Transcription regulation</keyword>
<dbReference type="Gene3D" id="1.10.10.10">
    <property type="entry name" value="Winged helix-like DNA-binding domain superfamily/Winged helix DNA-binding domain"/>
    <property type="match status" value="1"/>
</dbReference>
<dbReference type="GO" id="GO:0043565">
    <property type="term" value="F:sequence-specific DNA binding"/>
    <property type="evidence" value="ECO:0007669"/>
    <property type="project" value="InterPro"/>
</dbReference>
<dbReference type="PROSITE" id="PS01124">
    <property type="entry name" value="HTH_ARAC_FAMILY_2"/>
    <property type="match status" value="1"/>
</dbReference>
<name>A0A1H2PTW9_9BURK</name>
<keyword evidence="9" id="KW-0234">DNA repair</keyword>
<dbReference type="GO" id="GO:0003700">
    <property type="term" value="F:DNA-binding transcription factor activity"/>
    <property type="evidence" value="ECO:0007669"/>
    <property type="project" value="InterPro"/>
</dbReference>
<evidence type="ECO:0000256" key="9">
    <source>
        <dbReference type="ARBA" id="ARBA00023204"/>
    </source>
</evidence>
<evidence type="ECO:0000256" key="10">
    <source>
        <dbReference type="ARBA" id="ARBA00049348"/>
    </source>
</evidence>
<dbReference type="InterPro" id="IPR014048">
    <property type="entry name" value="MethylDNA_cys_MeTrfase_DNA-bd"/>
</dbReference>
<comment type="catalytic activity">
    <reaction evidence="1">
        <text>a 4-O-methyl-thymidine in DNA + L-cysteinyl-[protein] = a thymidine in DNA + S-methyl-L-cysteinyl-[protein]</text>
        <dbReference type="Rhea" id="RHEA:53428"/>
        <dbReference type="Rhea" id="RHEA-COMP:10131"/>
        <dbReference type="Rhea" id="RHEA-COMP:10132"/>
        <dbReference type="Rhea" id="RHEA-COMP:13555"/>
        <dbReference type="Rhea" id="RHEA-COMP:13556"/>
        <dbReference type="ChEBI" id="CHEBI:29950"/>
        <dbReference type="ChEBI" id="CHEBI:82612"/>
        <dbReference type="ChEBI" id="CHEBI:137386"/>
        <dbReference type="ChEBI" id="CHEBI:137387"/>
        <dbReference type="EC" id="2.1.1.63"/>
    </reaction>
</comment>
<evidence type="ECO:0000256" key="6">
    <source>
        <dbReference type="ARBA" id="ARBA00022763"/>
    </source>
</evidence>
<dbReference type="PANTHER" id="PTHR10815">
    <property type="entry name" value="METHYLATED-DNA--PROTEIN-CYSTEINE METHYLTRANSFERASE"/>
    <property type="match status" value="1"/>
</dbReference>
<keyword evidence="5 13" id="KW-0808">Transferase</keyword>
<organism evidence="13 14">
    <name type="scientific">Chitinasiproducens palmae</name>
    <dbReference type="NCBI Taxonomy" id="1770053"/>
    <lineage>
        <taxon>Bacteria</taxon>
        <taxon>Pseudomonadati</taxon>
        <taxon>Pseudomonadota</taxon>
        <taxon>Betaproteobacteria</taxon>
        <taxon>Burkholderiales</taxon>
        <taxon>Burkholderiaceae</taxon>
        <taxon>Chitinasiproducens</taxon>
    </lineage>
</organism>
<dbReference type="InterPro" id="IPR036217">
    <property type="entry name" value="MethylDNA_cys_MeTrfase_DNAb"/>
</dbReference>
<keyword evidence="8" id="KW-0804">Transcription</keyword>
<dbReference type="Pfam" id="PF12833">
    <property type="entry name" value="HTH_18"/>
    <property type="match status" value="1"/>
</dbReference>
<dbReference type="PROSITE" id="PS00374">
    <property type="entry name" value="MGMT"/>
    <property type="match status" value="1"/>
</dbReference>
<proteinExistence type="inferred from homology"/>
<keyword evidence="6" id="KW-0227">DNA damage</keyword>
<evidence type="ECO:0000256" key="5">
    <source>
        <dbReference type="ARBA" id="ARBA00022679"/>
    </source>
</evidence>
<dbReference type="Pfam" id="PF02870">
    <property type="entry name" value="Methyltransf_1N"/>
    <property type="match status" value="1"/>
</dbReference>
<dbReference type="InterPro" id="IPR018060">
    <property type="entry name" value="HTH_AraC"/>
</dbReference>
<evidence type="ECO:0000256" key="8">
    <source>
        <dbReference type="ARBA" id="ARBA00023163"/>
    </source>
</evidence>
<evidence type="ECO:0000313" key="13">
    <source>
        <dbReference type="EMBL" id="SDV50583.1"/>
    </source>
</evidence>
<dbReference type="SUPFAM" id="SSF46689">
    <property type="entry name" value="Homeodomain-like"/>
    <property type="match status" value="1"/>
</dbReference>
<dbReference type="SUPFAM" id="SSF46767">
    <property type="entry name" value="Methylated DNA-protein cysteine methyltransferase, C-terminal domain"/>
    <property type="match status" value="1"/>
</dbReference>
<dbReference type="InterPro" id="IPR036388">
    <property type="entry name" value="WH-like_DNA-bd_sf"/>
</dbReference>
<dbReference type="CDD" id="cd06445">
    <property type="entry name" value="ATase"/>
    <property type="match status" value="1"/>
</dbReference>
<evidence type="ECO:0000256" key="3">
    <source>
        <dbReference type="ARBA" id="ARBA00011918"/>
    </source>
</evidence>
<dbReference type="RefSeq" id="WP_235838023.1">
    <property type="nucleotide sequence ID" value="NZ_FNLO01000012.1"/>
</dbReference>
<dbReference type="InterPro" id="IPR001497">
    <property type="entry name" value="MethylDNA_cys_MeTrfase_AS"/>
</dbReference>
<dbReference type="InterPro" id="IPR009057">
    <property type="entry name" value="Homeodomain-like_sf"/>
</dbReference>
<accession>A0A1H2PTW9</accession>
<evidence type="ECO:0000313" key="14">
    <source>
        <dbReference type="Proteomes" id="UP000243719"/>
    </source>
</evidence>
<dbReference type="SMART" id="SM00342">
    <property type="entry name" value="HTH_ARAC"/>
    <property type="match status" value="1"/>
</dbReference>
<feature type="region of interest" description="Disordered" evidence="11">
    <location>
        <begin position="1"/>
        <end position="39"/>
    </location>
</feature>
<dbReference type="Gene3D" id="1.10.10.60">
    <property type="entry name" value="Homeodomain-like"/>
    <property type="match status" value="1"/>
</dbReference>
<reference evidence="14" key="1">
    <citation type="submission" date="2016-09" db="EMBL/GenBank/DDBJ databases">
        <authorList>
            <person name="Varghese N."/>
            <person name="Submissions S."/>
        </authorList>
    </citation>
    <scope>NUCLEOTIDE SEQUENCE [LARGE SCALE GENOMIC DNA]</scope>
    <source>
        <strain evidence="14">JS23</strain>
    </source>
</reference>
<dbReference type="InterPro" id="IPR036631">
    <property type="entry name" value="MGMT_N_sf"/>
</dbReference>
<gene>
    <name evidence="13" type="ORF">SAMN05216551_112104</name>
</gene>
<dbReference type="NCBIfam" id="TIGR00589">
    <property type="entry name" value="ogt"/>
    <property type="match status" value="1"/>
</dbReference>
<dbReference type="AlphaFoldDB" id="A0A1H2PTW9"/>
<dbReference type="Pfam" id="PF01035">
    <property type="entry name" value="DNA_binding_1"/>
    <property type="match status" value="1"/>
</dbReference>
<dbReference type="Proteomes" id="UP000243719">
    <property type="component" value="Unassembled WGS sequence"/>
</dbReference>
<sequence length="322" mass="34366">MNRATASKPSQRTQSEPAVATMRDALPGTSAPQDDADGRAAARVTDACRLIEAAGGPVPLAELALRTGVSTGYLHRLFRRLTGLTPKAYGDACRARRLHAEMGSARSVTDALYAAGFGSSSRFYEADRLGMAAGNYRRGGLRTAIRFAIGQCTLGALLVAESERGICAILLGDEPEALLHDLHARFPNAVLHGNDVDFEQRVAQVAGLVEAPWLGLALPLDVRGTAFQERVWRALRDIPAGTTVSYTELARRVGAPAAVRAVAGACAANLLAVAIPCHRVVRQDGGLSGYRWGVDRKRALQLQEARRHDDVPRPVVTDSTGE</sequence>
<evidence type="ECO:0000256" key="7">
    <source>
        <dbReference type="ARBA" id="ARBA00023015"/>
    </source>
</evidence>
<dbReference type="GO" id="GO:0006281">
    <property type="term" value="P:DNA repair"/>
    <property type="evidence" value="ECO:0007669"/>
    <property type="project" value="UniProtKB-KW"/>
</dbReference>
<dbReference type="EMBL" id="FNLO01000012">
    <property type="protein sequence ID" value="SDV50583.1"/>
    <property type="molecule type" value="Genomic_DNA"/>
</dbReference>
<feature type="region of interest" description="Disordered" evidence="11">
    <location>
        <begin position="303"/>
        <end position="322"/>
    </location>
</feature>
<evidence type="ECO:0000256" key="11">
    <source>
        <dbReference type="SAM" id="MobiDB-lite"/>
    </source>
</evidence>
<dbReference type="FunFam" id="1.10.10.10:FF:000214">
    <property type="entry name" value="Methylated-DNA--protein-cysteine methyltransferase"/>
    <property type="match status" value="1"/>
</dbReference>
<dbReference type="SUPFAM" id="SSF53155">
    <property type="entry name" value="Methylated DNA-protein cysteine methyltransferase domain"/>
    <property type="match status" value="1"/>
</dbReference>
<feature type="compositionally biased region" description="Polar residues" evidence="11">
    <location>
        <begin position="1"/>
        <end position="16"/>
    </location>
</feature>
<evidence type="ECO:0000259" key="12">
    <source>
        <dbReference type="PROSITE" id="PS01124"/>
    </source>
</evidence>
<feature type="domain" description="HTH araC/xylS-type" evidence="12">
    <location>
        <begin position="60"/>
        <end position="123"/>
    </location>
</feature>
<evidence type="ECO:0000256" key="2">
    <source>
        <dbReference type="ARBA" id="ARBA00008711"/>
    </source>
</evidence>
<evidence type="ECO:0000256" key="1">
    <source>
        <dbReference type="ARBA" id="ARBA00001286"/>
    </source>
</evidence>
<dbReference type="EC" id="2.1.1.63" evidence="3"/>
<dbReference type="STRING" id="1770053.SAMN05216551_112104"/>
<dbReference type="InterPro" id="IPR008332">
    <property type="entry name" value="MethylG_MeTrfase_N"/>
</dbReference>
<protein>
    <recommendedName>
        <fullName evidence="3">methylated-DNA--[protein]-cysteine S-methyltransferase</fullName>
        <ecNumber evidence="3">2.1.1.63</ecNumber>
    </recommendedName>
</protein>